<accession>A0A1H7X2Z5</accession>
<name>A0A1H7X2Z5_9RHOB</name>
<feature type="transmembrane region" description="Helical" evidence="1">
    <location>
        <begin position="76"/>
        <end position="93"/>
    </location>
</feature>
<dbReference type="Pfam" id="PF03203">
    <property type="entry name" value="MerC"/>
    <property type="match status" value="1"/>
</dbReference>
<keyword evidence="3" id="KW-1185">Reference proteome</keyword>
<organism evidence="2 3">
    <name type="scientific">Roseovarius azorensis</name>
    <dbReference type="NCBI Taxonomy" id="1287727"/>
    <lineage>
        <taxon>Bacteria</taxon>
        <taxon>Pseudomonadati</taxon>
        <taxon>Pseudomonadota</taxon>
        <taxon>Alphaproteobacteria</taxon>
        <taxon>Rhodobacterales</taxon>
        <taxon>Roseobacteraceae</taxon>
        <taxon>Roseovarius</taxon>
    </lineage>
</organism>
<evidence type="ECO:0000313" key="2">
    <source>
        <dbReference type="EMBL" id="SEM28103.1"/>
    </source>
</evidence>
<evidence type="ECO:0000313" key="3">
    <source>
        <dbReference type="Proteomes" id="UP000199582"/>
    </source>
</evidence>
<dbReference type="EMBL" id="FOAG01000018">
    <property type="protein sequence ID" value="SEM28103.1"/>
    <property type="molecule type" value="Genomic_DNA"/>
</dbReference>
<gene>
    <name evidence="2" type="ORF">SAMN05443999_11833</name>
</gene>
<keyword evidence="1" id="KW-0472">Membrane</keyword>
<dbReference type="InterPro" id="IPR004891">
    <property type="entry name" value="Mercury-R_MerC"/>
</dbReference>
<dbReference type="AlphaFoldDB" id="A0A1H7X2Z5"/>
<evidence type="ECO:0000256" key="1">
    <source>
        <dbReference type="SAM" id="Phobius"/>
    </source>
</evidence>
<feature type="transmembrane region" description="Helical" evidence="1">
    <location>
        <begin position="48"/>
        <end position="69"/>
    </location>
</feature>
<keyword evidence="1" id="KW-1133">Transmembrane helix</keyword>
<feature type="transmembrane region" description="Helical" evidence="1">
    <location>
        <begin position="12"/>
        <end position="42"/>
    </location>
</feature>
<dbReference type="RefSeq" id="WP_175544824.1">
    <property type="nucleotide sequence ID" value="NZ_FOAG01000018.1"/>
</dbReference>
<dbReference type="STRING" id="1287727.SAMN05443999_11833"/>
<protein>
    <submittedName>
        <fullName evidence="2">MerC mercury resistance protein</fullName>
    </submittedName>
</protein>
<proteinExistence type="predicted"/>
<reference evidence="2 3" key="1">
    <citation type="submission" date="2016-10" db="EMBL/GenBank/DDBJ databases">
        <authorList>
            <person name="de Groot N.N."/>
        </authorList>
    </citation>
    <scope>NUCLEOTIDE SEQUENCE [LARGE SCALE GENOMIC DNA]</scope>
    <source>
        <strain evidence="2 3">DSM 100674</strain>
    </source>
</reference>
<keyword evidence="1" id="KW-0812">Transmembrane</keyword>
<dbReference type="Proteomes" id="UP000199582">
    <property type="component" value="Unassembled WGS sequence"/>
</dbReference>
<dbReference type="GO" id="GO:0016020">
    <property type="term" value="C:membrane"/>
    <property type="evidence" value="ECO:0007669"/>
    <property type="project" value="InterPro"/>
</dbReference>
<feature type="transmembrane region" description="Helical" evidence="1">
    <location>
        <begin position="99"/>
        <end position="116"/>
    </location>
</feature>
<sequence>MNGRVRSASRSDWLAAGATLAAVAACYGTTLVVATLSLLGVAVAINEALWAGAISFLAVLAWSGVLLGYRRYRMPGPAMLATAGAASVLWAMYGRYHWLIELAGLAALGLAAFWDWRLRRSGR</sequence>
<dbReference type="PROSITE" id="PS51257">
    <property type="entry name" value="PROKAR_LIPOPROTEIN"/>
    <property type="match status" value="1"/>
</dbReference>
<dbReference type="GO" id="GO:0015097">
    <property type="term" value="F:mercury ion transmembrane transporter activity"/>
    <property type="evidence" value="ECO:0007669"/>
    <property type="project" value="InterPro"/>
</dbReference>